<dbReference type="RefSeq" id="WP_283432266.1">
    <property type="nucleotide sequence ID" value="NZ_FXUG01000004.1"/>
</dbReference>
<dbReference type="EMBL" id="FXUG01000004">
    <property type="protein sequence ID" value="SMP53209.1"/>
    <property type="molecule type" value="Genomic_DNA"/>
</dbReference>
<dbReference type="Proteomes" id="UP001158067">
    <property type="component" value="Unassembled WGS sequence"/>
</dbReference>
<gene>
    <name evidence="2" type="ORF">SAMN06265222_10474</name>
</gene>
<keyword evidence="1" id="KW-0812">Transmembrane</keyword>
<accession>A0ABY1PZQ8</accession>
<protein>
    <recommendedName>
        <fullName evidence="4">Phosphatidic acid phosphatase type 2/haloperoxidase domain-containing protein</fullName>
    </recommendedName>
</protein>
<comment type="caution">
    <text evidence="2">The sequence shown here is derived from an EMBL/GenBank/DDBJ whole genome shotgun (WGS) entry which is preliminary data.</text>
</comment>
<organism evidence="2 3">
    <name type="scientific">Neorhodopirellula lusitana</name>
    <dbReference type="NCBI Taxonomy" id="445327"/>
    <lineage>
        <taxon>Bacteria</taxon>
        <taxon>Pseudomonadati</taxon>
        <taxon>Planctomycetota</taxon>
        <taxon>Planctomycetia</taxon>
        <taxon>Pirellulales</taxon>
        <taxon>Pirellulaceae</taxon>
        <taxon>Neorhodopirellula</taxon>
    </lineage>
</organism>
<dbReference type="InterPro" id="IPR036938">
    <property type="entry name" value="PAP2/HPO_sf"/>
</dbReference>
<proteinExistence type="predicted"/>
<evidence type="ECO:0008006" key="4">
    <source>
        <dbReference type="Google" id="ProtNLM"/>
    </source>
</evidence>
<keyword evidence="1" id="KW-0472">Membrane</keyword>
<dbReference type="SUPFAM" id="SSF48317">
    <property type="entry name" value="Acid phosphatase/Vanadium-dependent haloperoxidase"/>
    <property type="match status" value="1"/>
</dbReference>
<keyword evidence="3" id="KW-1185">Reference proteome</keyword>
<reference evidence="2 3" key="1">
    <citation type="submission" date="2017-05" db="EMBL/GenBank/DDBJ databases">
        <authorList>
            <person name="Varghese N."/>
            <person name="Submissions S."/>
        </authorList>
    </citation>
    <scope>NUCLEOTIDE SEQUENCE [LARGE SCALE GENOMIC DNA]</scope>
    <source>
        <strain evidence="2 3">DSM 25457</strain>
    </source>
</reference>
<keyword evidence="1" id="KW-1133">Transmembrane helix</keyword>
<name>A0ABY1PZQ8_9BACT</name>
<sequence length="365" mass="39661">METRLSSRPSSCCRAVASRAVASCALCLAACLLGMVLIGVLFPCRAWPQGLLESSDPPPTRLISPSDSWARMMGDDGGGGGAEDWRFVNADGGAVEALRFDDESLDDWSVAYPMERDFAISGQASGRGTLWQRIKADHAYYYDLHSFKMLAGGFLVGAAIANTQLDQGIQDHFQVSVRGASSDDWFESLHSSKELGNGRYSLPVFAATWAAGAFFDESPALATTGRWGERSLRTFLVGAPSLMVAQRLTGGSRPGEKDRNSRWLPFQDNNGVSGHAFMSAFPFINAAKMTDRPILKSAFYAGSLLGPLSRVNDDDHYPSQVALGWWMAYVATTAIARTEKANDNLVLYPYMADNGAAGGMFEWRF</sequence>
<evidence type="ECO:0000313" key="3">
    <source>
        <dbReference type="Proteomes" id="UP001158067"/>
    </source>
</evidence>
<evidence type="ECO:0000256" key="1">
    <source>
        <dbReference type="SAM" id="Phobius"/>
    </source>
</evidence>
<feature type="transmembrane region" description="Helical" evidence="1">
    <location>
        <begin position="20"/>
        <end position="42"/>
    </location>
</feature>
<evidence type="ECO:0000313" key="2">
    <source>
        <dbReference type="EMBL" id="SMP53209.1"/>
    </source>
</evidence>